<feature type="compositionally biased region" description="Low complexity" evidence="2">
    <location>
        <begin position="1142"/>
        <end position="1179"/>
    </location>
</feature>
<feature type="region of interest" description="Disordered" evidence="2">
    <location>
        <begin position="255"/>
        <end position="287"/>
    </location>
</feature>
<feature type="compositionally biased region" description="Low complexity" evidence="2">
    <location>
        <begin position="1648"/>
        <end position="1705"/>
    </location>
</feature>
<organism evidence="3 4">
    <name type="scientific">Micractinium conductrix</name>
    <dbReference type="NCBI Taxonomy" id="554055"/>
    <lineage>
        <taxon>Eukaryota</taxon>
        <taxon>Viridiplantae</taxon>
        <taxon>Chlorophyta</taxon>
        <taxon>core chlorophytes</taxon>
        <taxon>Trebouxiophyceae</taxon>
        <taxon>Chlorellales</taxon>
        <taxon>Chlorellaceae</taxon>
        <taxon>Chlorella clade</taxon>
        <taxon>Micractinium</taxon>
    </lineage>
</organism>
<feature type="compositionally biased region" description="Low complexity" evidence="2">
    <location>
        <begin position="1497"/>
        <end position="1530"/>
    </location>
</feature>
<dbReference type="OrthoDB" id="515837at2759"/>
<accession>A0A2P6V6G4</accession>
<protein>
    <submittedName>
        <fullName evidence="3">Uncharacterized protein</fullName>
    </submittedName>
</protein>
<feature type="region of interest" description="Disordered" evidence="2">
    <location>
        <begin position="149"/>
        <end position="199"/>
    </location>
</feature>
<feature type="coiled-coil region" evidence="1">
    <location>
        <begin position="1248"/>
        <end position="1281"/>
    </location>
</feature>
<feature type="compositionally biased region" description="Low complexity" evidence="2">
    <location>
        <begin position="149"/>
        <end position="169"/>
    </location>
</feature>
<feature type="compositionally biased region" description="Polar residues" evidence="2">
    <location>
        <begin position="1131"/>
        <end position="1141"/>
    </location>
</feature>
<feature type="compositionally biased region" description="Pro residues" evidence="2">
    <location>
        <begin position="1545"/>
        <end position="1561"/>
    </location>
</feature>
<dbReference type="STRING" id="554055.A0A2P6V6G4"/>
<feature type="compositionally biased region" description="Polar residues" evidence="2">
    <location>
        <begin position="42"/>
        <end position="54"/>
    </location>
</feature>
<evidence type="ECO:0000256" key="1">
    <source>
        <dbReference type="SAM" id="Coils"/>
    </source>
</evidence>
<feature type="region of interest" description="Disordered" evidence="2">
    <location>
        <begin position="1131"/>
        <end position="1185"/>
    </location>
</feature>
<feature type="region of interest" description="Disordered" evidence="2">
    <location>
        <begin position="1"/>
        <end position="129"/>
    </location>
</feature>
<reference evidence="3 4" key="1">
    <citation type="journal article" date="2018" name="Plant J.">
        <title>Genome sequences of Chlorella sorokiniana UTEX 1602 and Micractinium conductrix SAG 241.80: implications to maltose excretion by a green alga.</title>
        <authorList>
            <person name="Arriola M.B."/>
            <person name="Velmurugan N."/>
            <person name="Zhang Y."/>
            <person name="Plunkett M.H."/>
            <person name="Hondzo H."/>
            <person name="Barney B.M."/>
        </authorList>
    </citation>
    <scope>NUCLEOTIDE SEQUENCE [LARGE SCALE GENOMIC DNA]</scope>
    <source>
        <strain evidence="3 4">SAG 241.80</strain>
    </source>
</reference>
<evidence type="ECO:0000313" key="3">
    <source>
        <dbReference type="EMBL" id="PSC69668.1"/>
    </source>
</evidence>
<gene>
    <name evidence="3" type="ORF">C2E20_6895</name>
</gene>
<dbReference type="Proteomes" id="UP000239649">
    <property type="component" value="Unassembled WGS sequence"/>
</dbReference>
<feature type="region of interest" description="Disordered" evidence="2">
    <location>
        <begin position="378"/>
        <end position="398"/>
    </location>
</feature>
<feature type="compositionally biased region" description="Low complexity" evidence="2">
    <location>
        <begin position="1297"/>
        <end position="1308"/>
    </location>
</feature>
<proteinExistence type="predicted"/>
<evidence type="ECO:0000313" key="4">
    <source>
        <dbReference type="Proteomes" id="UP000239649"/>
    </source>
</evidence>
<feature type="region of interest" description="Disordered" evidence="2">
    <location>
        <begin position="1616"/>
        <end position="1765"/>
    </location>
</feature>
<feature type="region of interest" description="Disordered" evidence="2">
    <location>
        <begin position="216"/>
        <end position="236"/>
    </location>
</feature>
<feature type="coiled-coil region" evidence="1">
    <location>
        <begin position="1435"/>
        <end position="1462"/>
    </location>
</feature>
<feature type="region of interest" description="Disordered" evidence="2">
    <location>
        <begin position="1826"/>
        <end position="1845"/>
    </location>
</feature>
<feature type="region of interest" description="Disordered" evidence="2">
    <location>
        <begin position="438"/>
        <end position="477"/>
    </location>
</feature>
<feature type="region of interest" description="Disordered" evidence="2">
    <location>
        <begin position="1374"/>
        <end position="1397"/>
    </location>
</feature>
<keyword evidence="1" id="KW-0175">Coiled coil</keyword>
<sequence length="1871" mass="186205">MTRERGAPHRPPLSPLRPRNHGGGTAAAADAVGSSTKDHAWQQRNRSAAASPSKGSRLAPLSDRKKSKKVEGLVVPDGGAAASARQEAATASRIPGARPRPAAPTAPTPATAGASRIPRPPVWAAARASPQPDLAAMLATPAAAPLLEEMHASSAQRQPAAQEQEAAPRGFHAWSNPSFDGAQFLADTPAAGADSGGSRAAAGTAVFVNRMAEGADQEGGGAQLTPGLPQPAALTPNSDRSLEAWLRASPAIAPAASAPRTAARSAPHTATQGSSRRTDGPPLPTPEAWQLLQHINGGSDSPASAPQGMHGIMNAFLRTGPQALSPEHAGAGGAGLIRAPGAAAVPASGLLNVTGPGGVGVYGMMNAYIRTGANMLSPEPGQYTQQQPQGHAGSAASVPSRPQLLLHPYSPVSPLAATPAAARILAGGAAALAATADRAGRGPISPSSVSSCSDGEAGSSGVRAPSPSPGGPSVVSVPRLNLAGLQQQQGQQGGGTDGTEVSFGAALAAVGQPGSPDGELPTARLSPVVGARQQQQAVAGVAAEQQQRHGPPSPITFCLPGDSPMAAGGGAAPAVAAPARPGSACPSFSFGVGLAAADGAGAAAPPAQHEAAAATAEPAHAAPEAAVQAATGNVDDVEGVMRRIDSGAETVQQPNPFTAMLHHLRGPQYASPARFMHQPRVDSPQSPQQCTPLHLISTSYAASPTGAIVPGPTPAPGQGSMTVWMDRRGMRGTLNTPARNDLRLLWAAAREVVAFKSEADSLRADNTVLLGELEAAQAALQELGVEHEAAVVAAEAGALCAEAEVARARDAAGHMMALADQIQGMFALCENEKEALVSELAAAQEKLARSDAAAADTAHLSTQQRAGLAAQLDEARQAVAAAQSAADAAHQRAVDAACELETIRRQLADAQAMAMAEAQAQAVQAPDLTPVAKLRSQLGGVHESLVHLHAEQCAGRLHAPTPELDQLLEASRAELAHVEVLLGGDTSALRSENAFLRSRLKAAHSALVRNSPVPAAVGAAAGHNPAFRDREQQEQYDRVMGRLRCLLGDDTPEEGAGMPAGGASAVRRTDSPVPFALFGRLASEGEDGAGSPASSSAAPSPDIFNSPFLAASQTTLTVDYRDLHSDLRSGWQQASSPASNRGSPALSAASGASSEGSACWGEGSPEQAAAQDVTAADAGAEGGDAEGETEFTVVHNGLVVTNVPASEVSKVRSMVQYWEAVANGTPFVPSDATDEELAAAEAYATAAVAAAEAALAAQQAAQEQAAEQVQLAEQAARVEAEQANVAAEASTDAAGAAVQASPAASPSGITPTRLPSGVAATPCSRQAAAPAAGTPIRLTPLSFVAAPPPTPADGVDPQQAQQLHHLAISMAAAAAGGSTTPAGTPASAQRTASRLPSTPVGTPVNGAAAAAAAAVTPLALSALRARMGASGGGVQDAVRSRLARLKADLQAAQAKLATVDQGLASIAFTPTSSASGTPGSCSSSIVRGRTPPTPSTAGALGSPISGGSAGSPAAQPAPSPSYGGSSRAAALVGASRGSPLAVAGPSPPAVSQPPHPQPPAPVLAAASAASVHAPAAAEGVAAPAAAQGSAPSPGPAAAAECTPPVTRRSVRFAGAVPAGSSGKGMLRMGTPYSAAAPQEDSTDGEEGSGSTSPAASASASPVVASCPRGRQAPAASPTTAAAAPQRSPLAPMQSAAKPAGGSAAPWRFAFHSGDESGSSSDDDSELLFDASRMAQAAKHAGTPAPAWAGSPLRPGSAGPTPMAHPEHLTLDEAKESYGSYAAAGGRAGARAAAATPATSALSTSSFSPPQPLVMLAVRPLGRARRGAGLLRGGGPGGRLRGEAEEREFRRRAAALNIQISPYFRGGRDDDS</sequence>
<comment type="caution">
    <text evidence="3">The sequence shown here is derived from an EMBL/GenBank/DDBJ whole genome shotgun (WGS) entry which is preliminary data.</text>
</comment>
<feature type="compositionally biased region" description="Low complexity" evidence="2">
    <location>
        <begin position="445"/>
        <end position="477"/>
    </location>
</feature>
<feature type="region of interest" description="Disordered" evidence="2">
    <location>
        <begin position="1469"/>
        <end position="1565"/>
    </location>
</feature>
<feature type="compositionally biased region" description="Low complexity" evidence="2">
    <location>
        <begin position="80"/>
        <end position="100"/>
    </location>
</feature>
<feature type="compositionally biased region" description="Low complexity" evidence="2">
    <location>
        <begin position="255"/>
        <end position="271"/>
    </location>
</feature>
<feature type="coiled-coil region" evidence="1">
    <location>
        <begin position="826"/>
        <end position="892"/>
    </location>
</feature>
<feature type="region of interest" description="Disordered" evidence="2">
    <location>
        <begin position="1297"/>
        <end position="1321"/>
    </location>
</feature>
<name>A0A2P6V6G4_9CHLO</name>
<keyword evidence="4" id="KW-1185">Reference proteome</keyword>
<feature type="compositionally biased region" description="Low complexity" evidence="2">
    <location>
        <begin position="1469"/>
        <end position="1484"/>
    </location>
</feature>
<feature type="compositionally biased region" description="Low complexity" evidence="2">
    <location>
        <begin position="1374"/>
        <end position="1388"/>
    </location>
</feature>
<evidence type="ECO:0000256" key="2">
    <source>
        <dbReference type="SAM" id="MobiDB-lite"/>
    </source>
</evidence>
<feature type="compositionally biased region" description="Gly residues" evidence="2">
    <location>
        <begin position="1829"/>
        <end position="1838"/>
    </location>
</feature>
<dbReference type="EMBL" id="LHPF02000025">
    <property type="protein sequence ID" value="PSC69668.1"/>
    <property type="molecule type" value="Genomic_DNA"/>
</dbReference>
<feature type="compositionally biased region" description="Low complexity" evidence="2">
    <location>
        <begin position="190"/>
        <end position="199"/>
    </location>
</feature>